<dbReference type="HOGENOM" id="CLU_060749_0_0_11"/>
<accession>A1T5H8</accession>
<dbReference type="PROSITE" id="PS51935">
    <property type="entry name" value="NLPC_P60"/>
    <property type="match status" value="1"/>
</dbReference>
<proteinExistence type="inferred from homology"/>
<keyword evidence="4" id="KW-0788">Thiol protease</keyword>
<dbReference type="InterPro" id="IPR000064">
    <property type="entry name" value="NLP_P60_dom"/>
</dbReference>
<dbReference type="PANTHER" id="PTHR47359">
    <property type="entry name" value="PEPTIDOGLYCAN DL-ENDOPEPTIDASE CWLO"/>
    <property type="match status" value="1"/>
</dbReference>
<dbReference type="KEGG" id="mva:Mvan_1599"/>
<evidence type="ECO:0000256" key="2">
    <source>
        <dbReference type="ARBA" id="ARBA00022670"/>
    </source>
</evidence>
<keyword evidence="7" id="KW-1185">Reference proteome</keyword>
<organism evidence="6 7">
    <name type="scientific">Mycolicibacterium vanbaalenii (strain DSM 7251 / JCM 13017 / BCRC 16820 / KCTC 9966 / NRRL B-24157 / PYR-1)</name>
    <name type="common">Mycobacterium vanbaalenii</name>
    <dbReference type="NCBI Taxonomy" id="350058"/>
    <lineage>
        <taxon>Bacteria</taxon>
        <taxon>Bacillati</taxon>
        <taxon>Actinomycetota</taxon>
        <taxon>Actinomycetes</taxon>
        <taxon>Mycobacteriales</taxon>
        <taxon>Mycobacteriaceae</taxon>
        <taxon>Mycolicibacterium</taxon>
    </lineage>
</organism>
<comment type="similarity">
    <text evidence="1">Belongs to the peptidase C40 family.</text>
</comment>
<protein>
    <submittedName>
        <fullName evidence="6">NLP/P60 protein</fullName>
    </submittedName>
</protein>
<dbReference type="Gene3D" id="3.90.1720.10">
    <property type="entry name" value="endopeptidase domain like (from Nostoc punctiforme)"/>
    <property type="match status" value="1"/>
</dbReference>
<dbReference type="EMBL" id="CP000511">
    <property type="protein sequence ID" value="ABM12428.1"/>
    <property type="molecule type" value="Genomic_DNA"/>
</dbReference>
<keyword evidence="3" id="KW-0378">Hydrolase</keyword>
<dbReference type="GO" id="GO:0008234">
    <property type="term" value="F:cysteine-type peptidase activity"/>
    <property type="evidence" value="ECO:0007669"/>
    <property type="project" value="UniProtKB-KW"/>
</dbReference>
<reference evidence="6" key="1">
    <citation type="submission" date="2006-12" db="EMBL/GenBank/DDBJ databases">
        <title>Complete sequence of Mycobacterium vanbaalenii PYR-1.</title>
        <authorList>
            <consortium name="US DOE Joint Genome Institute"/>
            <person name="Copeland A."/>
            <person name="Lucas S."/>
            <person name="Lapidus A."/>
            <person name="Barry K."/>
            <person name="Detter J.C."/>
            <person name="Glavina del Rio T."/>
            <person name="Hammon N."/>
            <person name="Israni S."/>
            <person name="Dalin E."/>
            <person name="Tice H."/>
            <person name="Pitluck S."/>
            <person name="Singan V."/>
            <person name="Schmutz J."/>
            <person name="Larimer F."/>
            <person name="Land M."/>
            <person name="Hauser L."/>
            <person name="Kyrpides N."/>
            <person name="Anderson I.J."/>
            <person name="Miller C."/>
            <person name="Richardson P."/>
        </authorList>
    </citation>
    <scope>NUCLEOTIDE SEQUENCE [LARGE SCALE GENOMIC DNA]</scope>
    <source>
        <strain evidence="6">PYR-1</strain>
    </source>
</reference>
<dbReference type="GO" id="GO:0006508">
    <property type="term" value="P:proteolysis"/>
    <property type="evidence" value="ECO:0007669"/>
    <property type="project" value="UniProtKB-KW"/>
</dbReference>
<dbReference type="RefSeq" id="WP_011778853.1">
    <property type="nucleotide sequence ID" value="NC_008726.1"/>
</dbReference>
<dbReference type="STRING" id="350058.Mvan_1599"/>
<keyword evidence="2" id="KW-0645">Protease</keyword>
<feature type="domain" description="NlpC/P60" evidence="5">
    <location>
        <begin position="254"/>
        <end position="368"/>
    </location>
</feature>
<evidence type="ECO:0000256" key="3">
    <source>
        <dbReference type="ARBA" id="ARBA00022801"/>
    </source>
</evidence>
<dbReference type="PANTHER" id="PTHR47359:SF3">
    <property type="entry name" value="NLP_P60 DOMAIN-CONTAINING PROTEIN-RELATED"/>
    <property type="match status" value="1"/>
</dbReference>
<dbReference type="AlphaFoldDB" id="A1T5H8"/>
<gene>
    <name evidence="6" type="ordered locus">Mvan_1599</name>
</gene>
<evidence type="ECO:0000313" key="6">
    <source>
        <dbReference type="EMBL" id="ABM12428.1"/>
    </source>
</evidence>
<name>A1T5H8_MYCVP</name>
<dbReference type="SUPFAM" id="SSF54001">
    <property type="entry name" value="Cysteine proteinases"/>
    <property type="match status" value="1"/>
</dbReference>
<sequence length="368" mass="35857">MPSAIVTALAAPIRRVQALVGPGWSADPAADPAAALTGVRDTLTEVADAAGRAWRDAEAGWSGSGGDAAARFAAATSAAIDGAAARAGQLGVTAGDAAAAVAGAHRRLQSIVDEFEARAGALEPHLDSPGVARELLAEARDALRRAVAVVEELLAELDGHTAAAGAVAPAGSPAVAPAGSPAVTAPAGWSGAGGAGPGPGGAPAGWAGPGAVNGGFGELAGFTPVEATGTPDAATFGDGVAVRLPDGTVVMAPNAVAASAVRHALTQLGVPYQWGGTTPGVGLDCSGLTQWAYREAGLSLPRLAQEQDLGAAVGAGSLLPGDLAVWDGHVAMIVGDGTMIEAGDPVKLSPIRTANAGQGFQGFWRPTA</sequence>
<evidence type="ECO:0000259" key="5">
    <source>
        <dbReference type="PROSITE" id="PS51935"/>
    </source>
</evidence>
<dbReference type="InterPro" id="IPR038765">
    <property type="entry name" value="Papain-like_cys_pep_sf"/>
</dbReference>
<evidence type="ECO:0000256" key="1">
    <source>
        <dbReference type="ARBA" id="ARBA00007074"/>
    </source>
</evidence>
<dbReference type="InterPro" id="IPR051794">
    <property type="entry name" value="PG_Endopeptidase_C40"/>
</dbReference>
<dbReference type="eggNOG" id="COG0791">
    <property type="taxonomic scope" value="Bacteria"/>
</dbReference>
<dbReference type="Pfam" id="PF00877">
    <property type="entry name" value="NLPC_P60"/>
    <property type="match status" value="1"/>
</dbReference>
<evidence type="ECO:0000313" key="7">
    <source>
        <dbReference type="Proteomes" id="UP000009159"/>
    </source>
</evidence>
<evidence type="ECO:0000256" key="4">
    <source>
        <dbReference type="ARBA" id="ARBA00022807"/>
    </source>
</evidence>
<dbReference type="Proteomes" id="UP000009159">
    <property type="component" value="Chromosome"/>
</dbReference>